<dbReference type="AlphaFoldDB" id="A0A3D9FID9"/>
<evidence type="ECO:0000313" key="5">
    <source>
        <dbReference type="EMBL" id="RED17332.1"/>
    </source>
</evidence>
<organism evidence="5 6">
    <name type="scientific">Parasphingopyxis lamellibrachiae</name>
    <dbReference type="NCBI Taxonomy" id="680125"/>
    <lineage>
        <taxon>Bacteria</taxon>
        <taxon>Pseudomonadati</taxon>
        <taxon>Pseudomonadota</taxon>
        <taxon>Alphaproteobacteria</taxon>
        <taxon>Sphingomonadales</taxon>
        <taxon>Sphingomonadaceae</taxon>
        <taxon>Parasphingopyxis</taxon>
    </lineage>
</organism>
<reference evidence="5 6" key="1">
    <citation type="submission" date="2018-07" db="EMBL/GenBank/DDBJ databases">
        <title>Genomic Encyclopedia of Type Strains, Phase IV (KMG-IV): sequencing the most valuable type-strain genomes for metagenomic binning, comparative biology and taxonomic classification.</title>
        <authorList>
            <person name="Goeker M."/>
        </authorList>
    </citation>
    <scope>NUCLEOTIDE SEQUENCE [LARGE SCALE GENOMIC DNA]</scope>
    <source>
        <strain evidence="5 6">DSM 26725</strain>
    </source>
</reference>
<protein>
    <submittedName>
        <fullName evidence="5">3-hydroxyisobutyrate dehydrogenase-like beta-hydroxyacid dehydrogenase</fullName>
    </submittedName>
</protein>
<evidence type="ECO:0000313" key="6">
    <source>
        <dbReference type="Proteomes" id="UP000256310"/>
    </source>
</evidence>
<evidence type="ECO:0000259" key="4">
    <source>
        <dbReference type="Pfam" id="PF09130"/>
    </source>
</evidence>
<dbReference type="Proteomes" id="UP000256310">
    <property type="component" value="Unassembled WGS sequence"/>
</dbReference>
<dbReference type="InterPro" id="IPR008927">
    <property type="entry name" value="6-PGluconate_DH-like_C_sf"/>
</dbReference>
<dbReference type="InterPro" id="IPR015814">
    <property type="entry name" value="Pgluconate_DH_NAD-bd_C"/>
</dbReference>
<name>A0A3D9FID9_9SPHN</name>
<dbReference type="InterPro" id="IPR006115">
    <property type="entry name" value="6PGDH_NADP-bd"/>
</dbReference>
<comment type="caution">
    <text evidence="5">The sequence shown here is derived from an EMBL/GenBank/DDBJ whole genome shotgun (WGS) entry which is preliminary data.</text>
</comment>
<dbReference type="InterPro" id="IPR036291">
    <property type="entry name" value="NAD(P)-bd_dom_sf"/>
</dbReference>
<dbReference type="EMBL" id="QRDP01000004">
    <property type="protein sequence ID" value="RED17332.1"/>
    <property type="molecule type" value="Genomic_DNA"/>
</dbReference>
<feature type="active site" evidence="2">
    <location>
        <position position="167"/>
    </location>
</feature>
<dbReference type="PIRSF" id="PIRSF000103">
    <property type="entry name" value="HIBADH"/>
    <property type="match status" value="1"/>
</dbReference>
<dbReference type="Pfam" id="PF03446">
    <property type="entry name" value="NAD_binding_2"/>
    <property type="match status" value="1"/>
</dbReference>
<evidence type="ECO:0000256" key="1">
    <source>
        <dbReference type="ARBA" id="ARBA00023002"/>
    </source>
</evidence>
<sequence>MLDMPIALVGFGEAGSTFAEAAGWRAQARAYDIAPERRGVMRKAGVSACATLGETLADAPLALSLVTADAALQVTTDSAPFLREDAIFCDMNSVAPATKAAAEAVCVSAGKHYVDVAILAPVRPAALDVPLLVSGAAAENAAGLLKTCGFTNVSLAGRQVGRASAIKLVRSIMVKGIEALTGEMMMAAGRLGVTDDVLESLDRSEREAGWKQRAAYNMGRMREHGRRRAAEMDEAIAMLEAVDIDPVMTRATAARQREQAGDANGGDVAA</sequence>
<dbReference type="GO" id="GO:0050661">
    <property type="term" value="F:NADP binding"/>
    <property type="evidence" value="ECO:0007669"/>
    <property type="project" value="InterPro"/>
</dbReference>
<dbReference type="SUPFAM" id="SSF48179">
    <property type="entry name" value="6-phosphogluconate dehydrogenase C-terminal domain-like"/>
    <property type="match status" value="1"/>
</dbReference>
<proteinExistence type="predicted"/>
<evidence type="ECO:0000256" key="2">
    <source>
        <dbReference type="PIRSR" id="PIRSR000103-1"/>
    </source>
</evidence>
<dbReference type="Gene3D" id="1.10.1040.10">
    <property type="entry name" value="N-(1-d-carboxylethyl)-l-norvaline Dehydrogenase, domain 2"/>
    <property type="match status" value="1"/>
</dbReference>
<evidence type="ECO:0000259" key="3">
    <source>
        <dbReference type="Pfam" id="PF03446"/>
    </source>
</evidence>
<keyword evidence="1" id="KW-0560">Oxidoreductase</keyword>
<feature type="domain" description="Phosphogluconate dehydrogenase NAD-binding putative C-terminal" evidence="4">
    <location>
        <begin position="188"/>
        <end position="258"/>
    </location>
</feature>
<dbReference type="GO" id="GO:0016491">
    <property type="term" value="F:oxidoreductase activity"/>
    <property type="evidence" value="ECO:0007669"/>
    <property type="project" value="UniProtKB-KW"/>
</dbReference>
<feature type="domain" description="6-phosphogluconate dehydrogenase NADP-binding" evidence="3">
    <location>
        <begin position="6"/>
        <end position="135"/>
    </location>
</feature>
<gene>
    <name evidence="5" type="ORF">DFR46_2378</name>
</gene>
<accession>A0A3D9FID9</accession>
<dbReference type="Gene3D" id="3.40.50.720">
    <property type="entry name" value="NAD(P)-binding Rossmann-like Domain"/>
    <property type="match status" value="1"/>
</dbReference>
<dbReference type="InterPro" id="IPR013328">
    <property type="entry name" value="6PGD_dom2"/>
</dbReference>
<dbReference type="RefSeq" id="WP_245953839.1">
    <property type="nucleotide sequence ID" value="NZ_QRDP01000004.1"/>
</dbReference>
<dbReference type="Pfam" id="PF09130">
    <property type="entry name" value="DUF1932"/>
    <property type="match status" value="1"/>
</dbReference>
<dbReference type="SUPFAM" id="SSF51735">
    <property type="entry name" value="NAD(P)-binding Rossmann-fold domains"/>
    <property type="match status" value="1"/>
</dbReference>
<dbReference type="InterPro" id="IPR015815">
    <property type="entry name" value="HIBADH-related"/>
</dbReference>
<keyword evidence="6" id="KW-1185">Reference proteome</keyword>